<gene>
    <name evidence="2" type="ordered locus">KNP414_07262</name>
</gene>
<reference evidence="3" key="1">
    <citation type="submission" date="2011-06" db="EMBL/GenBank/DDBJ databases">
        <title>Complete genome sequence of Paenibacillus mucilaginosus KNP414.</title>
        <authorList>
            <person name="Wang J."/>
            <person name="Hu S."/>
            <person name="Hu X."/>
            <person name="Zhang B."/>
            <person name="Dong D."/>
            <person name="Zhang S."/>
            <person name="Zhao K."/>
            <person name="Wu D."/>
        </authorList>
    </citation>
    <scope>NUCLEOTIDE SEQUENCE [LARGE SCALE GENOMIC DNA]</scope>
    <source>
        <strain evidence="3">KNP414</strain>
    </source>
</reference>
<reference evidence="2 3" key="2">
    <citation type="journal article" date="2013" name="Genome Announc.">
        <title>Genome Sequence of Growth-Improving Paenibacillus mucilaginosus Strain KNP414.</title>
        <authorList>
            <person name="Lu J.J."/>
            <person name="Wang J.F."/>
            <person name="Hu X.F."/>
        </authorList>
    </citation>
    <scope>NUCLEOTIDE SEQUENCE [LARGE SCALE GENOMIC DNA]</scope>
    <source>
        <strain evidence="2 3">KNP414</strain>
    </source>
</reference>
<dbReference type="HOGENOM" id="CLU_3101710_0_0_9"/>
<organism evidence="2 3">
    <name type="scientific">Paenibacillus mucilaginosus (strain KNP414)</name>
    <dbReference type="NCBI Taxonomy" id="1036673"/>
    <lineage>
        <taxon>Bacteria</taxon>
        <taxon>Bacillati</taxon>
        <taxon>Bacillota</taxon>
        <taxon>Bacilli</taxon>
        <taxon>Bacillales</taxon>
        <taxon>Paenibacillaceae</taxon>
        <taxon>Paenibacillus</taxon>
    </lineage>
</organism>
<evidence type="ECO:0000313" key="2">
    <source>
        <dbReference type="EMBL" id="AEI45772.1"/>
    </source>
</evidence>
<dbReference type="EMBL" id="CP002869">
    <property type="protein sequence ID" value="AEI45772.1"/>
    <property type="molecule type" value="Genomic_DNA"/>
</dbReference>
<dbReference type="Proteomes" id="UP000006620">
    <property type="component" value="Chromosome"/>
</dbReference>
<sequence length="51" mass="6102">MPTLRFVFWIVPCRCPPRTDRSQHTKKNARKVQRSYAKMSLSYDSDRRCPS</sequence>
<accession>F8FNZ3</accession>
<feature type="region of interest" description="Disordered" evidence="1">
    <location>
        <begin position="18"/>
        <end position="51"/>
    </location>
</feature>
<protein>
    <submittedName>
        <fullName evidence="2">Uncharacterized protein</fullName>
    </submittedName>
</protein>
<dbReference type="KEGG" id="pms:KNP414_07262"/>
<dbReference type="PATRIC" id="fig|1036673.3.peg.6776"/>
<feature type="compositionally biased region" description="Basic residues" evidence="1">
    <location>
        <begin position="24"/>
        <end position="33"/>
    </location>
</feature>
<name>F8FNZ3_PAEMK</name>
<proteinExistence type="predicted"/>
<evidence type="ECO:0000313" key="3">
    <source>
        <dbReference type="Proteomes" id="UP000006620"/>
    </source>
</evidence>
<evidence type="ECO:0000256" key="1">
    <source>
        <dbReference type="SAM" id="MobiDB-lite"/>
    </source>
</evidence>
<dbReference type="AlphaFoldDB" id="F8FNZ3"/>